<dbReference type="Pfam" id="PF17135">
    <property type="entry name" value="Ribosomal_L18"/>
    <property type="match status" value="1"/>
</dbReference>
<dbReference type="InterPro" id="IPR000039">
    <property type="entry name" value="Ribosomal_eL18"/>
</dbReference>
<feature type="domain" description="Large ribosomal subunit protein uL15/eL18" evidence="5">
    <location>
        <begin position="2"/>
        <end position="187"/>
    </location>
</feature>
<dbReference type="FunFam" id="3.100.10.10:FF:000001">
    <property type="entry name" value="60S ribosomal protein L18"/>
    <property type="match status" value="1"/>
</dbReference>
<dbReference type="InterPro" id="IPR021131">
    <property type="entry name" value="Ribosomal_uL15/eL18"/>
</dbReference>
<sequence>MGIDLERNGRKKKGGRRTVKSQNPYLRLLVKLYQFLARRTNSRFNAVVLKRLMNPKRLKAPMSLSKLARHMKGKEDHIAVLVGSVTDDIRMVHAPKLTVCALRFSETARRRLEKAGGECLTFDQLALRRPKGSKCVLLRAATKSREADKHFGAAPGTPGSKARPYVRSTGRKFEKARGRRKSRGYKN</sequence>
<dbReference type="GO" id="GO:0003723">
    <property type="term" value="F:RNA binding"/>
    <property type="evidence" value="ECO:0007669"/>
    <property type="project" value="TreeGrafter"/>
</dbReference>
<evidence type="ECO:0000256" key="1">
    <source>
        <dbReference type="ARBA" id="ARBA00006815"/>
    </source>
</evidence>
<dbReference type="GO" id="GO:0022625">
    <property type="term" value="C:cytosolic large ribosomal subunit"/>
    <property type="evidence" value="ECO:0007669"/>
    <property type="project" value="TreeGrafter"/>
</dbReference>
<comment type="caution">
    <text evidence="6">The sequence shown here is derived from an EMBL/GenBank/DDBJ whole genome shotgun (WGS) entry which is preliminary data.</text>
</comment>
<dbReference type="GO" id="GO:0006412">
    <property type="term" value="P:translation"/>
    <property type="evidence" value="ECO:0007669"/>
    <property type="project" value="InterPro"/>
</dbReference>
<feature type="region of interest" description="Disordered" evidence="4">
    <location>
        <begin position="146"/>
        <end position="187"/>
    </location>
</feature>
<dbReference type="PANTHER" id="PTHR10934">
    <property type="entry name" value="60S RIBOSOMAL PROTEIN L18"/>
    <property type="match status" value="1"/>
</dbReference>
<evidence type="ECO:0000256" key="2">
    <source>
        <dbReference type="ARBA" id="ARBA00022980"/>
    </source>
</evidence>
<feature type="compositionally biased region" description="Basic residues" evidence="4">
    <location>
        <begin position="177"/>
        <end position="187"/>
    </location>
</feature>
<name>A0A086J9A4_TOXGO</name>
<dbReference type="OrthoDB" id="6353017at2759"/>
<dbReference type="PANTHER" id="PTHR10934:SF2">
    <property type="entry name" value="LARGE RIBOSOMAL SUBUNIT PROTEIN EL18"/>
    <property type="match status" value="1"/>
</dbReference>
<dbReference type="EMBL" id="AEYI02002304">
    <property type="protein sequence ID" value="KFG28722.1"/>
    <property type="molecule type" value="Genomic_DNA"/>
</dbReference>
<dbReference type="SUPFAM" id="SSF52080">
    <property type="entry name" value="Ribosomal proteins L15p and L18e"/>
    <property type="match status" value="1"/>
</dbReference>
<evidence type="ECO:0000256" key="3">
    <source>
        <dbReference type="ARBA" id="ARBA00023274"/>
    </source>
</evidence>
<protein>
    <submittedName>
        <fullName evidence="6">Ribosomal protein RPL18</fullName>
    </submittedName>
</protein>
<accession>A0A086J9A4</accession>
<dbReference type="InterPro" id="IPR036227">
    <property type="entry name" value="Ribosomal_uL15/eL18_sf"/>
</dbReference>
<dbReference type="Proteomes" id="UP000028828">
    <property type="component" value="Unassembled WGS sequence"/>
</dbReference>
<comment type="similarity">
    <text evidence="1">Belongs to the eukaryotic ribosomal protein eL18 family.</text>
</comment>
<evidence type="ECO:0000313" key="7">
    <source>
        <dbReference type="Proteomes" id="UP000028828"/>
    </source>
</evidence>
<gene>
    <name evidence="6" type="ORF">TGP89_300000</name>
</gene>
<reference evidence="6 7" key="1">
    <citation type="submission" date="2014-03" db="EMBL/GenBank/DDBJ databases">
        <authorList>
            <person name="Sibley D."/>
            <person name="Venepally P."/>
            <person name="Karamycheva S."/>
            <person name="Hadjithomas M."/>
            <person name="Khan A."/>
            <person name="Brunk B."/>
            <person name="Roos D."/>
            <person name="Caler E."/>
            <person name="Lorenzi H."/>
        </authorList>
    </citation>
    <scope>NUCLEOTIDE SEQUENCE [LARGE SCALE GENOMIC DNA]</scope>
    <source>
        <strain evidence="7">p89</strain>
    </source>
</reference>
<evidence type="ECO:0000256" key="4">
    <source>
        <dbReference type="SAM" id="MobiDB-lite"/>
    </source>
</evidence>
<evidence type="ECO:0000259" key="5">
    <source>
        <dbReference type="Pfam" id="PF17135"/>
    </source>
</evidence>
<dbReference type="GO" id="GO:0003735">
    <property type="term" value="F:structural constituent of ribosome"/>
    <property type="evidence" value="ECO:0007669"/>
    <property type="project" value="InterPro"/>
</dbReference>
<dbReference type="VEuPathDB" id="ToxoDB:TGP89_300000"/>
<keyword evidence="3" id="KW-0687">Ribonucleoprotein</keyword>
<organism evidence="6 7">
    <name type="scientific">Toxoplasma gondii p89</name>
    <dbReference type="NCBI Taxonomy" id="943119"/>
    <lineage>
        <taxon>Eukaryota</taxon>
        <taxon>Sar</taxon>
        <taxon>Alveolata</taxon>
        <taxon>Apicomplexa</taxon>
        <taxon>Conoidasida</taxon>
        <taxon>Coccidia</taxon>
        <taxon>Eucoccidiorida</taxon>
        <taxon>Eimeriorina</taxon>
        <taxon>Sarcocystidae</taxon>
        <taxon>Toxoplasma</taxon>
    </lineage>
</organism>
<keyword evidence="2 6" id="KW-0689">Ribosomal protein</keyword>
<dbReference type="Gene3D" id="3.100.10.10">
    <property type="match status" value="1"/>
</dbReference>
<evidence type="ECO:0000313" key="6">
    <source>
        <dbReference type="EMBL" id="KFG28722.1"/>
    </source>
</evidence>
<proteinExistence type="inferred from homology"/>
<dbReference type="AlphaFoldDB" id="A0A086J9A4"/>